<proteinExistence type="predicted"/>
<dbReference type="SUPFAM" id="SSF50630">
    <property type="entry name" value="Acid proteases"/>
    <property type="match status" value="1"/>
</dbReference>
<name>A0A225W534_9STRA</name>
<feature type="region of interest" description="Disordered" evidence="2">
    <location>
        <begin position="281"/>
        <end position="307"/>
    </location>
</feature>
<evidence type="ECO:0000256" key="2">
    <source>
        <dbReference type="SAM" id="MobiDB-lite"/>
    </source>
</evidence>
<feature type="compositionally biased region" description="Basic and acidic residues" evidence="2">
    <location>
        <begin position="281"/>
        <end position="296"/>
    </location>
</feature>
<dbReference type="GO" id="GO:0006508">
    <property type="term" value="P:proteolysis"/>
    <property type="evidence" value="ECO:0007669"/>
    <property type="project" value="InterPro"/>
</dbReference>
<organism evidence="4 5">
    <name type="scientific">Phytophthora megakarya</name>
    <dbReference type="NCBI Taxonomy" id="4795"/>
    <lineage>
        <taxon>Eukaryota</taxon>
        <taxon>Sar</taxon>
        <taxon>Stramenopiles</taxon>
        <taxon>Oomycota</taxon>
        <taxon>Peronosporomycetes</taxon>
        <taxon>Peronosporales</taxon>
        <taxon>Peronosporaceae</taxon>
        <taxon>Phytophthora</taxon>
    </lineage>
</organism>
<dbReference type="GO" id="GO:0004190">
    <property type="term" value="F:aspartic-type endopeptidase activity"/>
    <property type="evidence" value="ECO:0007669"/>
    <property type="project" value="InterPro"/>
</dbReference>
<protein>
    <recommendedName>
        <fullName evidence="3">Peptidase A2 domain-containing protein</fullName>
    </recommendedName>
</protein>
<sequence length="430" mass="48799">MSHSTHFCQRRCKFCKQVHEPGRCEVFQELTKLDRTNDQRTRILLDTGANVSIVSARYTKKLGLRDIRNQDCSMDTQGISKENATKTRRTTVKITLGWKRVYVFDMGGCPPRDRLYDPCRSSAGYVPFERKTPDEVSIPLIKKQAIQIEPEIHYEVSGPSATLNIPSSRRDIRYRRLTMSGLGGRNLWRRLSRVIGKDGHIAPYGVLASPLSNSGMGSARTSPARYRYTEWQVLAYAEARDKDLYKKEEKLYEQWLATQPSTVAQPEYTYPTSILQHEENETASDNLHEDRERSSDSDDSSDDSIELNFPKARPKLNFGNDVTVLENLFISVVKAITTKGYESSEDDVVYVHEPADVELTDYAQKLAFLPDLSDHSPTELDFSAANVLNSTLSDVSDDGQAKLKLYELLEGLLKANLVSFSNSQWLHQLL</sequence>
<gene>
    <name evidence="4" type="ORF">PHMEG_00013909</name>
</gene>
<evidence type="ECO:0000259" key="3">
    <source>
        <dbReference type="PROSITE" id="PS50175"/>
    </source>
</evidence>
<evidence type="ECO:0000313" key="4">
    <source>
        <dbReference type="EMBL" id="OWZ12861.1"/>
    </source>
</evidence>
<dbReference type="Proteomes" id="UP000198211">
    <property type="component" value="Unassembled WGS sequence"/>
</dbReference>
<keyword evidence="1" id="KW-0378">Hydrolase</keyword>
<evidence type="ECO:0000256" key="1">
    <source>
        <dbReference type="ARBA" id="ARBA00022801"/>
    </source>
</evidence>
<evidence type="ECO:0000313" key="5">
    <source>
        <dbReference type="Proteomes" id="UP000198211"/>
    </source>
</evidence>
<dbReference type="EMBL" id="NBNE01001733">
    <property type="protein sequence ID" value="OWZ12861.1"/>
    <property type="molecule type" value="Genomic_DNA"/>
</dbReference>
<dbReference type="Gene3D" id="2.40.70.10">
    <property type="entry name" value="Acid Proteases"/>
    <property type="match status" value="1"/>
</dbReference>
<dbReference type="OrthoDB" id="7762636at2759"/>
<dbReference type="AlphaFoldDB" id="A0A225W534"/>
<dbReference type="InterPro" id="IPR021109">
    <property type="entry name" value="Peptidase_aspartic_dom_sf"/>
</dbReference>
<dbReference type="CDD" id="cd00303">
    <property type="entry name" value="retropepsin_like"/>
    <property type="match status" value="1"/>
</dbReference>
<reference evidence="5" key="1">
    <citation type="submission" date="2017-03" db="EMBL/GenBank/DDBJ databases">
        <title>Phytopthora megakarya and P. palmivora, two closely related causual agents of cacao black pod achieved similar genome size and gene model numbers by different mechanisms.</title>
        <authorList>
            <person name="Ali S."/>
            <person name="Shao J."/>
            <person name="Larry D.J."/>
            <person name="Kronmiller B."/>
            <person name="Shen D."/>
            <person name="Strem M.D."/>
            <person name="Melnick R.L."/>
            <person name="Guiltinan M.J."/>
            <person name="Tyler B.M."/>
            <person name="Meinhardt L.W."/>
            <person name="Bailey B.A."/>
        </authorList>
    </citation>
    <scope>NUCLEOTIDE SEQUENCE [LARGE SCALE GENOMIC DNA]</scope>
    <source>
        <strain evidence="5">zdho120</strain>
    </source>
</reference>
<dbReference type="InterPro" id="IPR001995">
    <property type="entry name" value="Peptidase_A2_cat"/>
</dbReference>
<keyword evidence="5" id="KW-1185">Reference proteome</keyword>
<dbReference type="PROSITE" id="PS50175">
    <property type="entry name" value="ASP_PROT_RETROV"/>
    <property type="match status" value="1"/>
</dbReference>
<comment type="caution">
    <text evidence="4">The sequence shown here is derived from an EMBL/GenBank/DDBJ whole genome shotgun (WGS) entry which is preliminary data.</text>
</comment>
<accession>A0A225W534</accession>
<feature type="domain" description="Peptidase A2" evidence="3">
    <location>
        <begin position="41"/>
        <end position="55"/>
    </location>
</feature>